<dbReference type="FunFam" id="2.60.40.10:FF:000203">
    <property type="entry name" value="Plexin B2"/>
    <property type="match status" value="1"/>
</dbReference>
<dbReference type="GO" id="GO:0007411">
    <property type="term" value="P:axon guidance"/>
    <property type="evidence" value="ECO:0007669"/>
    <property type="project" value="UniProtKB-ARBA"/>
</dbReference>
<evidence type="ECO:0000256" key="3">
    <source>
        <dbReference type="ARBA" id="ARBA00022475"/>
    </source>
</evidence>
<dbReference type="SMART" id="SM00630">
    <property type="entry name" value="Sema"/>
    <property type="match status" value="1"/>
</dbReference>
<evidence type="ECO:0000256" key="13">
    <source>
        <dbReference type="SAM" id="SignalP"/>
    </source>
</evidence>
<dbReference type="FunFam" id="2.130.10.10:FF:000812">
    <property type="entry name" value="Plexin B2a"/>
    <property type="match status" value="1"/>
</dbReference>
<keyword evidence="10" id="KW-0675">Receptor</keyword>
<evidence type="ECO:0000256" key="4">
    <source>
        <dbReference type="ARBA" id="ARBA00022692"/>
    </source>
</evidence>
<protein>
    <recommendedName>
        <fullName evidence="14">Sema domain-containing protein</fullName>
    </recommendedName>
</protein>
<reference evidence="15 16" key="1">
    <citation type="submission" date="2019-06" db="EMBL/GenBank/DDBJ databases">
        <title>Draft genomes of female and male turbot (Scophthalmus maximus).</title>
        <authorList>
            <person name="Xu H."/>
            <person name="Xu X.-W."/>
            <person name="Shao C."/>
            <person name="Chen S."/>
        </authorList>
    </citation>
    <scope>NUCLEOTIDE SEQUENCE [LARGE SCALE GENOMIC DNA]</scope>
    <source>
        <strain evidence="15">Ysfricsl-2016a</strain>
        <tissue evidence="15">Blood</tissue>
    </source>
</reference>
<accession>A0A6A4S3N1</accession>
<dbReference type="GO" id="GO:0007162">
    <property type="term" value="P:negative regulation of cell adhesion"/>
    <property type="evidence" value="ECO:0007669"/>
    <property type="project" value="TreeGrafter"/>
</dbReference>
<keyword evidence="3" id="KW-1003">Cell membrane</keyword>
<evidence type="ECO:0000313" key="16">
    <source>
        <dbReference type="Proteomes" id="UP000438429"/>
    </source>
</evidence>
<feature type="signal peptide" evidence="13">
    <location>
        <begin position="1"/>
        <end position="22"/>
    </location>
</feature>
<dbReference type="Pfam" id="PF24317">
    <property type="entry name" value="PSI_Plexin-B"/>
    <property type="match status" value="1"/>
</dbReference>
<evidence type="ECO:0000256" key="2">
    <source>
        <dbReference type="ARBA" id="ARBA00010297"/>
    </source>
</evidence>
<evidence type="ECO:0000256" key="8">
    <source>
        <dbReference type="ARBA" id="ARBA00023136"/>
    </source>
</evidence>
<feature type="chain" id="PRO_5025332812" description="Sema domain-containing protein" evidence="13">
    <location>
        <begin position="23"/>
        <end position="960"/>
    </location>
</feature>
<dbReference type="InterPro" id="IPR036352">
    <property type="entry name" value="Semap_dom_sf"/>
</dbReference>
<dbReference type="EMBL" id="VEVO01000016">
    <property type="protein sequence ID" value="KAF0029816.1"/>
    <property type="molecule type" value="Genomic_DNA"/>
</dbReference>
<dbReference type="GO" id="GO:0005886">
    <property type="term" value="C:plasma membrane"/>
    <property type="evidence" value="ECO:0007669"/>
    <property type="project" value="UniProtKB-SubCell"/>
</dbReference>
<evidence type="ECO:0000256" key="1">
    <source>
        <dbReference type="ARBA" id="ARBA00004251"/>
    </source>
</evidence>
<dbReference type="InterPro" id="IPR002909">
    <property type="entry name" value="IPT_dom"/>
</dbReference>
<dbReference type="SMART" id="SM00429">
    <property type="entry name" value="IPT"/>
    <property type="match status" value="2"/>
</dbReference>
<sequence>MERRWAWHFALVALATMHLSTSHGKNAEFLSDTLINNVVANAATGRLYVGAVNGLYQLSADLQVESRSETGPKRDNRQCTPPVTDACEEAVDTDNHNKLLLVHGARDVLVVCGSVFRGICSLRNLSNVEQRLYFSDTKGEKSYVASAEEGVSVVGVMSYFTKDRDNFTVFLVGKGYGSHDSTKLISTRILQDYGDWVVFDSIIEASAVQANPFVLRYLHDFRFAFKDGGYVYFLFSRTLGVQDNKNFTFVSRMCEDDQGYYSYTELQLNCSVNNKYNKAQAATVATPGEVLAQSLTRSGRYGPVSASDKVLFVTFTSDEDPSTSAMCMYPVRSINQRLVEIIGACYSDNGIVGGKAAVYSPYSSKSEELCSSNNQNNMALRYKCGAEFLPSPLASKAEFALTSEHALARKGHMTAVAVAVEMGHAVAFLGTASGEVLKVHLSEHPEVYGRASGDAAGDKVNKNLLFDSGLQHLYIATEKKITKVPVQACHLKTDCQSCVSMKDPYCGWCVLEGRCTRKPECSRSTEENTWLWSPAQQCVQIQSYDPPNLSRRKTQQVDISIPALPRLRMSDTLHCVFDSFVSGAVMTVDSQPDRCPQFESPEPPLIPVGFEIPISFQGTNLDIYMGRRFAIGTEFMKLTEEEVTQEQGSKFKFTVVLYNCSVGREDCSLCKHAAARYQCVWCSASRSCVYRELCPSPQTTQCPDPEITDIVPRFGPLNGRISVTIKGSNMGIKREDVKKITVAGVDCVHQEERYSVSTSVVCEIGPARRVPPFDLPVELTNSGAVQIEVEGGRSGTSRVMFTYRDPKPERVDPAKGPAAGGTVITIKGEHLDTATKDDIAVTVGGVACEVLSFGERITCKTGKYRGQKVPSDPLTVTVRYGRNTTKDVPAAFQYSDNPKITDYYPKASFACPSVLSSPRKNFVRKHQRLEDENKDQLLVVLYGSKRSNDKTPNLNGKIKR</sequence>
<dbReference type="Pfam" id="PF01403">
    <property type="entry name" value="Sema"/>
    <property type="match status" value="1"/>
</dbReference>
<comment type="caution">
    <text evidence="12">Lacks conserved residue(s) required for the propagation of feature annotation.</text>
</comment>
<evidence type="ECO:0000256" key="12">
    <source>
        <dbReference type="PROSITE-ProRule" id="PRU00352"/>
    </source>
</evidence>
<gene>
    <name evidence="15" type="ORF">F2P81_018921</name>
</gene>
<evidence type="ECO:0000256" key="10">
    <source>
        <dbReference type="ARBA" id="ARBA00023170"/>
    </source>
</evidence>
<dbReference type="InterPro" id="IPR016201">
    <property type="entry name" value="PSI"/>
</dbReference>
<dbReference type="InterPro" id="IPR001627">
    <property type="entry name" value="Semap_dom"/>
</dbReference>
<evidence type="ECO:0000256" key="7">
    <source>
        <dbReference type="ARBA" id="ARBA00022989"/>
    </source>
</evidence>
<dbReference type="GO" id="GO:0017154">
    <property type="term" value="F:semaphorin receptor activity"/>
    <property type="evidence" value="ECO:0007669"/>
    <property type="project" value="InterPro"/>
</dbReference>
<dbReference type="PANTHER" id="PTHR22625:SF9">
    <property type="entry name" value="PLEXIN-B2"/>
    <property type="match status" value="1"/>
</dbReference>
<dbReference type="SUPFAM" id="SSF81296">
    <property type="entry name" value="E set domains"/>
    <property type="match status" value="2"/>
</dbReference>
<dbReference type="InterPro" id="IPR015943">
    <property type="entry name" value="WD40/YVTN_repeat-like_dom_sf"/>
</dbReference>
<dbReference type="PROSITE" id="PS51004">
    <property type="entry name" value="SEMA"/>
    <property type="match status" value="1"/>
</dbReference>
<evidence type="ECO:0000313" key="15">
    <source>
        <dbReference type="EMBL" id="KAF0029816.1"/>
    </source>
</evidence>
<keyword evidence="4" id="KW-0812">Transmembrane</keyword>
<dbReference type="InterPro" id="IPR031148">
    <property type="entry name" value="Plexin"/>
</dbReference>
<dbReference type="InterPro" id="IPR002165">
    <property type="entry name" value="Plexin_repeat"/>
</dbReference>
<keyword evidence="6" id="KW-0677">Repeat</keyword>
<name>A0A6A4S3N1_SCOMX</name>
<proteinExistence type="inferred from homology"/>
<dbReference type="Proteomes" id="UP000438429">
    <property type="component" value="Unassembled WGS sequence"/>
</dbReference>
<evidence type="ECO:0000256" key="9">
    <source>
        <dbReference type="ARBA" id="ARBA00023157"/>
    </source>
</evidence>
<dbReference type="GO" id="GO:0050772">
    <property type="term" value="P:positive regulation of axonogenesis"/>
    <property type="evidence" value="ECO:0007669"/>
    <property type="project" value="TreeGrafter"/>
</dbReference>
<keyword evidence="5 13" id="KW-0732">Signal</keyword>
<comment type="subcellular location">
    <subcellularLocation>
        <location evidence="1">Cell membrane</location>
        <topology evidence="1">Single-pass type I membrane protein</topology>
    </subcellularLocation>
</comment>
<dbReference type="SUPFAM" id="SSF101912">
    <property type="entry name" value="Sema domain"/>
    <property type="match status" value="1"/>
</dbReference>
<dbReference type="InterPro" id="IPR014756">
    <property type="entry name" value="Ig_E-set"/>
</dbReference>
<dbReference type="AlphaFoldDB" id="A0A6A4S3N1"/>
<feature type="domain" description="Sema" evidence="14">
    <location>
        <begin position="11"/>
        <end position="486"/>
    </location>
</feature>
<dbReference type="SUPFAM" id="SSF103575">
    <property type="entry name" value="Plexin repeat"/>
    <property type="match status" value="1"/>
</dbReference>
<evidence type="ECO:0000259" key="14">
    <source>
        <dbReference type="PROSITE" id="PS51004"/>
    </source>
</evidence>
<keyword evidence="8" id="KW-0472">Membrane</keyword>
<dbReference type="SMART" id="SM00423">
    <property type="entry name" value="PSI"/>
    <property type="match status" value="2"/>
</dbReference>
<dbReference type="GO" id="GO:0008360">
    <property type="term" value="P:regulation of cell shape"/>
    <property type="evidence" value="ECO:0007669"/>
    <property type="project" value="TreeGrafter"/>
</dbReference>
<dbReference type="Pfam" id="PF01833">
    <property type="entry name" value="TIG"/>
    <property type="match status" value="2"/>
</dbReference>
<evidence type="ECO:0000256" key="5">
    <source>
        <dbReference type="ARBA" id="ARBA00022729"/>
    </source>
</evidence>
<dbReference type="Pfam" id="PF01437">
    <property type="entry name" value="PSI"/>
    <property type="match status" value="1"/>
</dbReference>
<comment type="caution">
    <text evidence="15">The sequence shown here is derived from an EMBL/GenBank/DDBJ whole genome shotgun (WGS) entry which is preliminary data.</text>
</comment>
<evidence type="ECO:0000256" key="11">
    <source>
        <dbReference type="ARBA" id="ARBA00023180"/>
    </source>
</evidence>
<organism evidence="15 16">
    <name type="scientific">Scophthalmus maximus</name>
    <name type="common">Turbot</name>
    <name type="synonym">Psetta maxima</name>
    <dbReference type="NCBI Taxonomy" id="52904"/>
    <lineage>
        <taxon>Eukaryota</taxon>
        <taxon>Metazoa</taxon>
        <taxon>Chordata</taxon>
        <taxon>Craniata</taxon>
        <taxon>Vertebrata</taxon>
        <taxon>Euteleostomi</taxon>
        <taxon>Actinopterygii</taxon>
        <taxon>Neopterygii</taxon>
        <taxon>Teleostei</taxon>
        <taxon>Neoteleostei</taxon>
        <taxon>Acanthomorphata</taxon>
        <taxon>Carangaria</taxon>
        <taxon>Pleuronectiformes</taxon>
        <taxon>Pleuronectoidei</taxon>
        <taxon>Scophthalmidae</taxon>
        <taxon>Scophthalmus</taxon>
    </lineage>
</organism>
<dbReference type="GO" id="GO:0030334">
    <property type="term" value="P:regulation of cell migration"/>
    <property type="evidence" value="ECO:0007669"/>
    <property type="project" value="TreeGrafter"/>
</dbReference>
<dbReference type="Gene3D" id="2.130.10.10">
    <property type="entry name" value="YVTN repeat-like/Quinoprotein amine dehydrogenase"/>
    <property type="match status" value="1"/>
</dbReference>
<dbReference type="PANTHER" id="PTHR22625">
    <property type="entry name" value="PLEXIN"/>
    <property type="match status" value="1"/>
</dbReference>
<keyword evidence="11" id="KW-0325">Glycoprotein</keyword>
<keyword evidence="7" id="KW-1133">Transmembrane helix</keyword>
<dbReference type="InterPro" id="IPR013783">
    <property type="entry name" value="Ig-like_fold"/>
</dbReference>
<dbReference type="FunFam" id="2.60.40.10:FF:000798">
    <property type="entry name" value="Plexin B2"/>
    <property type="match status" value="1"/>
</dbReference>
<evidence type="ECO:0000256" key="6">
    <source>
        <dbReference type="ARBA" id="ARBA00022737"/>
    </source>
</evidence>
<dbReference type="Gene3D" id="2.60.40.10">
    <property type="entry name" value="Immunoglobulins"/>
    <property type="match status" value="3"/>
</dbReference>
<comment type="similarity">
    <text evidence="2">Belongs to the plexin family.</text>
</comment>
<keyword evidence="9" id="KW-1015">Disulfide bond</keyword>
<dbReference type="GO" id="GO:0002116">
    <property type="term" value="C:semaphorin receptor complex"/>
    <property type="evidence" value="ECO:0007669"/>
    <property type="project" value="TreeGrafter"/>
</dbReference>
<dbReference type="InterPro" id="IPR057533">
    <property type="entry name" value="PSI_Plexin-B"/>
</dbReference>